<keyword evidence="2" id="KW-1185">Reference proteome</keyword>
<gene>
    <name evidence="1" type="ORF">ACFYKX_11570</name>
</gene>
<accession>A0ABW6KEB4</accession>
<evidence type="ECO:0000313" key="2">
    <source>
        <dbReference type="Proteomes" id="UP001601059"/>
    </source>
</evidence>
<evidence type="ECO:0000313" key="1">
    <source>
        <dbReference type="EMBL" id="MFE8701235.1"/>
    </source>
</evidence>
<organism evidence="1 2">
    <name type="scientific">Cytobacillus spartinae</name>
    <dbReference type="NCBI Taxonomy" id="3299023"/>
    <lineage>
        <taxon>Bacteria</taxon>
        <taxon>Bacillati</taxon>
        <taxon>Bacillota</taxon>
        <taxon>Bacilli</taxon>
        <taxon>Bacillales</taxon>
        <taxon>Bacillaceae</taxon>
        <taxon>Cytobacillus</taxon>
    </lineage>
</organism>
<dbReference type="EMBL" id="JBIACK010000004">
    <property type="protein sequence ID" value="MFE8701235.1"/>
    <property type="molecule type" value="Genomic_DNA"/>
</dbReference>
<comment type="caution">
    <text evidence="1">The sequence shown here is derived from an EMBL/GenBank/DDBJ whole genome shotgun (WGS) entry which is preliminary data.</text>
</comment>
<proteinExistence type="predicted"/>
<dbReference type="Proteomes" id="UP001601059">
    <property type="component" value="Unassembled WGS sequence"/>
</dbReference>
<sequence>MNATQPTYTVKVGHSYQVSGDETQIREWMYERLGYILGYYPSLESRDDDGELEVYLHTETDEELEPEQLAQLEKLGITDCNSLNAILSVCGGTLQ</sequence>
<name>A0ABW6KEB4_9BACI</name>
<reference evidence="1 2" key="1">
    <citation type="submission" date="2024-08" db="EMBL/GenBank/DDBJ databases">
        <title>Two novel Cytobacillus novel species.</title>
        <authorList>
            <person name="Liu G."/>
        </authorList>
    </citation>
    <scope>NUCLEOTIDE SEQUENCE [LARGE SCALE GENOMIC DNA]</scope>
    <source>
        <strain evidence="1 2">FJAT-54145</strain>
    </source>
</reference>
<dbReference type="RefSeq" id="WP_389361173.1">
    <property type="nucleotide sequence ID" value="NZ_JBIACK010000004.1"/>
</dbReference>
<protein>
    <submittedName>
        <fullName evidence="1">Uncharacterized protein</fullName>
    </submittedName>
</protein>